<evidence type="ECO:0000259" key="3">
    <source>
        <dbReference type="Pfam" id="PF01425"/>
    </source>
</evidence>
<keyword evidence="5" id="KW-1185">Reference proteome</keyword>
<dbReference type="SUPFAM" id="SSF75304">
    <property type="entry name" value="Amidase signature (AS) enzymes"/>
    <property type="match status" value="1"/>
</dbReference>
<dbReference type="PANTHER" id="PTHR11895:SF7">
    <property type="entry name" value="GLUTAMYL-TRNA(GLN) AMIDOTRANSFERASE SUBUNIT A, MITOCHONDRIAL"/>
    <property type="match status" value="1"/>
</dbReference>
<comment type="similarity">
    <text evidence="1">Belongs to the amidase family.</text>
</comment>
<feature type="region of interest" description="Disordered" evidence="2">
    <location>
        <begin position="143"/>
        <end position="162"/>
    </location>
</feature>
<evidence type="ECO:0000256" key="1">
    <source>
        <dbReference type="ARBA" id="ARBA00009199"/>
    </source>
</evidence>
<dbReference type="GO" id="GO:0003824">
    <property type="term" value="F:catalytic activity"/>
    <property type="evidence" value="ECO:0007669"/>
    <property type="project" value="InterPro"/>
</dbReference>
<dbReference type="RefSeq" id="WP_161337335.1">
    <property type="nucleotide sequence ID" value="NZ_JBHSDG010000002.1"/>
</dbReference>
<dbReference type="PANTHER" id="PTHR11895">
    <property type="entry name" value="TRANSAMIDASE"/>
    <property type="match status" value="1"/>
</dbReference>
<dbReference type="InterPro" id="IPR036928">
    <property type="entry name" value="AS_sf"/>
</dbReference>
<protein>
    <submittedName>
        <fullName evidence="4">Amidase</fullName>
    </submittedName>
</protein>
<dbReference type="Pfam" id="PF01425">
    <property type="entry name" value="Amidase"/>
    <property type="match status" value="1"/>
</dbReference>
<name>A0A845M9F2_9PROT</name>
<dbReference type="Proteomes" id="UP000445696">
    <property type="component" value="Unassembled WGS sequence"/>
</dbReference>
<dbReference type="Gene3D" id="3.90.1300.10">
    <property type="entry name" value="Amidase signature (AS) domain"/>
    <property type="match status" value="1"/>
</dbReference>
<organism evidence="4 5">
    <name type="scientific">Sneathiella chungangensis</name>
    <dbReference type="NCBI Taxonomy" id="1418234"/>
    <lineage>
        <taxon>Bacteria</taxon>
        <taxon>Pseudomonadati</taxon>
        <taxon>Pseudomonadota</taxon>
        <taxon>Alphaproteobacteria</taxon>
        <taxon>Sneathiellales</taxon>
        <taxon>Sneathiellaceae</taxon>
        <taxon>Sneathiella</taxon>
    </lineage>
</organism>
<dbReference type="OrthoDB" id="9777859at2"/>
<proteinExistence type="inferred from homology"/>
<feature type="domain" description="Amidase" evidence="3">
    <location>
        <begin position="29"/>
        <end position="458"/>
    </location>
</feature>
<evidence type="ECO:0000256" key="2">
    <source>
        <dbReference type="SAM" id="MobiDB-lite"/>
    </source>
</evidence>
<reference evidence="4 5" key="1">
    <citation type="journal article" date="2014" name="Int. J. Syst. Evol. Microbiol.">
        <title>Sneathiella chungangensis sp. nov., isolated from a marine sand, and emended description of the genus Sneathiella.</title>
        <authorList>
            <person name="Siamphan C."/>
            <person name="Kim H."/>
            <person name="Lee J.S."/>
            <person name="Kim W."/>
        </authorList>
    </citation>
    <scope>NUCLEOTIDE SEQUENCE [LARGE SCALE GENOMIC DNA]</scope>
    <source>
        <strain evidence="4 5">KCTC 32476</strain>
    </source>
</reference>
<evidence type="ECO:0000313" key="5">
    <source>
        <dbReference type="Proteomes" id="UP000445696"/>
    </source>
</evidence>
<dbReference type="EMBL" id="WTVA01000001">
    <property type="protein sequence ID" value="MZR20915.1"/>
    <property type="molecule type" value="Genomic_DNA"/>
</dbReference>
<comment type="caution">
    <text evidence="4">The sequence shown here is derived from an EMBL/GenBank/DDBJ whole genome shotgun (WGS) entry which is preliminary data.</text>
</comment>
<accession>A0A845M9F2</accession>
<gene>
    <name evidence="4" type="ORF">GQF03_01060</name>
</gene>
<dbReference type="InterPro" id="IPR000120">
    <property type="entry name" value="Amidase"/>
</dbReference>
<evidence type="ECO:0000313" key="4">
    <source>
        <dbReference type="EMBL" id="MZR20915.1"/>
    </source>
</evidence>
<sequence length="477" mass="51648">MPSTKAPIWQQSATEIAKSVTNRELTAYEVTEAVLARIAEVDNKINAYACVDAPGALAAAKELDATIADGKMPGPLAGVPFSVKDLVITKGVETAFGSHIFAGNIPDVDAEAVARLRRAGAILVGKSNTPEFGIKALTNNPRHGYTRNPWKTDRSPGGSSGGATCAVAAGMGPIAVTTDGAGSSRIPAAVCGVLGLKPTLGRIPNETAIELFSSFVNLGISSRTTDDLALGLTVMCGEYELDPWSIKIPQEEFKVSDNGDMSMKGLKVLTFRKMGNRLLDNDVEALFNAQLDRLREQGATIDDGSDDFDWDKLPQMAAMRSYQHARLSHYLDEHRDIMDPILVDALEEGAKQNLLDVQSAPAKRSDLFRRVQSLFSTYDVIATPTVSAPPPYYDHTQNDPIYINNELAGPLRANWYGYTGTFNHTGHPAINIPMGFTSDGLPSGLHVVGRWFDEQRLLDIANTLSKLAPWHNEWPTL</sequence>
<dbReference type="InterPro" id="IPR023631">
    <property type="entry name" value="Amidase_dom"/>
</dbReference>
<dbReference type="AlphaFoldDB" id="A0A845M9F2"/>